<keyword evidence="4" id="KW-0597">Phosphoprotein</keyword>
<feature type="domain" description="SAMD1-like winged helix (WH)" evidence="19">
    <location>
        <begin position="6"/>
        <end position="82"/>
    </location>
</feature>
<dbReference type="GO" id="GO:0140006">
    <property type="term" value="F:histone H3 reader activity"/>
    <property type="evidence" value="ECO:0007669"/>
    <property type="project" value="UniProtKB-ARBA"/>
</dbReference>
<dbReference type="PROSITE" id="PS50014">
    <property type="entry name" value="BROMODOMAIN_2"/>
    <property type="match status" value="1"/>
</dbReference>
<evidence type="ECO:0000259" key="16">
    <source>
        <dbReference type="PROSITE" id="PS50014"/>
    </source>
</evidence>
<dbReference type="InterPro" id="IPR036427">
    <property type="entry name" value="Bromodomain-like_sf"/>
</dbReference>
<keyword evidence="8" id="KW-0156">Chromatin regulator</keyword>
<dbReference type="SUPFAM" id="SSF63748">
    <property type="entry name" value="Tudor/PWWP/MBT"/>
    <property type="match status" value="1"/>
</dbReference>
<dbReference type="SMART" id="SM00297">
    <property type="entry name" value="BROMO"/>
    <property type="match status" value="1"/>
</dbReference>
<name>A0A8B8BUR1_CRAVI</name>
<dbReference type="Gene3D" id="6.10.140.2220">
    <property type="match status" value="1"/>
</dbReference>
<dbReference type="CDD" id="cd15537">
    <property type="entry name" value="PHD_BS69"/>
    <property type="match status" value="1"/>
</dbReference>
<feature type="compositionally biased region" description="Polar residues" evidence="15">
    <location>
        <begin position="438"/>
        <end position="470"/>
    </location>
</feature>
<feature type="domain" description="MYND-type" evidence="18">
    <location>
        <begin position="610"/>
        <end position="645"/>
    </location>
</feature>
<dbReference type="GO" id="GO:0003714">
    <property type="term" value="F:transcription corepressor activity"/>
    <property type="evidence" value="ECO:0007669"/>
    <property type="project" value="InterPro"/>
</dbReference>
<dbReference type="GO" id="GO:0034243">
    <property type="term" value="P:regulation of transcription elongation by RNA polymerase II"/>
    <property type="evidence" value="ECO:0007669"/>
    <property type="project" value="InterPro"/>
</dbReference>
<dbReference type="CDD" id="cd20159">
    <property type="entry name" value="PWWP_BS69"/>
    <property type="match status" value="1"/>
</dbReference>
<dbReference type="InterPro" id="IPR047268">
    <property type="entry name" value="PWWP_BS69"/>
</dbReference>
<keyword evidence="7" id="KW-0862">Zinc</keyword>
<dbReference type="InterPro" id="IPR057053">
    <property type="entry name" value="MYND_ZMYND11_ZMYD8"/>
</dbReference>
<dbReference type="InterPro" id="IPR057054">
    <property type="entry name" value="ZMYND11_CC"/>
</dbReference>
<evidence type="ECO:0000256" key="4">
    <source>
        <dbReference type="ARBA" id="ARBA00022553"/>
    </source>
</evidence>
<dbReference type="GO" id="GO:0003677">
    <property type="term" value="F:DNA binding"/>
    <property type="evidence" value="ECO:0007669"/>
    <property type="project" value="InterPro"/>
</dbReference>
<dbReference type="PROSITE" id="PS50812">
    <property type="entry name" value="PWWP"/>
    <property type="match status" value="1"/>
</dbReference>
<keyword evidence="12" id="KW-0539">Nucleus</keyword>
<evidence type="ECO:0000256" key="13">
    <source>
        <dbReference type="PROSITE-ProRule" id="PRU00035"/>
    </source>
</evidence>
<evidence type="ECO:0000256" key="10">
    <source>
        <dbReference type="ARBA" id="ARBA00023117"/>
    </source>
</evidence>
<evidence type="ECO:0000313" key="20">
    <source>
        <dbReference type="Proteomes" id="UP000694844"/>
    </source>
</evidence>
<sequence length="649" mass="75608">MVRPVKRRNSSVTYSKYLIEAIKYIRHQKQIPNIERISRFMNREYGLSEQFTEKHLHYAVKDSIIHSYMAVGKKGSMTGVEQEGFKIPEDEEETRGDHDWYCFECHTAGEVLPCSDCWRVFHPSCTLEEWTGPKFTCSICQDIEASRKKKKIKRRMLNTLLGYTIQRMKEKTKELHKIGHRSQEKDFEKFFLYKTMDLNHIEMRVDHHKYKTLEEFMADIQLIYHNVYLIYGEDKSGMVELAQVLVNDCKYDIEEIKQCKNCYYMSNAKPKDWFCQPCSPPHELVYAKLKGYCHWPAKVIRYVADKYDCRFFGAPHQRALIPKDMIKPIETNIKTLTVKRSSGFVKACEELARHRKLLAEKTYKEEESDSESPGDSDNGPERMEEDHPEEEEQEEESSPLEVSSTSVSPLKKRICLKASTPEDNNMVTSSEDKVSKAITLNASSQTITKLTKSQSIQTDQEPKPDSTSSKLEPAIPIQCSPDASDAKSGDDEAPVLTPNTEATEGKSSEASCNCSEKYEKEISDLKAKLERNHQDDKEKALEELSDRLQKDFEEDKQQAVSRAMANMNREIERTKQTTEEKCKKEYMEEMKKLAAKHKDAISATKKKQWCYNCEEEAMYHCCWNTSYCSVKCQQEHWHKEHKRVCRRKR</sequence>
<evidence type="ECO:0000256" key="6">
    <source>
        <dbReference type="ARBA" id="ARBA00022771"/>
    </source>
</evidence>
<dbReference type="PROSITE" id="PS52014">
    <property type="entry name" value="SAMD1_WH"/>
    <property type="match status" value="1"/>
</dbReference>
<dbReference type="FunFam" id="6.10.140.2220:FF:000002">
    <property type="entry name" value="Protein kinase C-binding protein 1 isoform C"/>
    <property type="match status" value="1"/>
</dbReference>
<evidence type="ECO:0000259" key="18">
    <source>
        <dbReference type="PROSITE" id="PS50865"/>
    </source>
</evidence>
<evidence type="ECO:0000256" key="8">
    <source>
        <dbReference type="ARBA" id="ARBA00022853"/>
    </source>
</evidence>
<keyword evidence="11" id="KW-0804">Transcription</keyword>
<dbReference type="Pfam" id="PF23461">
    <property type="entry name" value="ZMYND11_CC"/>
    <property type="match status" value="1"/>
</dbReference>
<comment type="subcellular location">
    <subcellularLocation>
        <location evidence="2">Chromosome</location>
    </subcellularLocation>
    <subcellularLocation>
        <location evidence="1">Nucleus</location>
    </subcellularLocation>
</comment>
<dbReference type="OrthoDB" id="6272564at2759"/>
<evidence type="ECO:0000313" key="21">
    <source>
        <dbReference type="RefSeq" id="XP_022307040.1"/>
    </source>
</evidence>
<keyword evidence="3" id="KW-0158">Chromosome</keyword>
<evidence type="ECO:0000259" key="19">
    <source>
        <dbReference type="PROSITE" id="PS52014"/>
    </source>
</evidence>
<evidence type="ECO:0000256" key="2">
    <source>
        <dbReference type="ARBA" id="ARBA00004286"/>
    </source>
</evidence>
<dbReference type="PROSITE" id="PS50865">
    <property type="entry name" value="ZF_MYND_2"/>
    <property type="match status" value="1"/>
</dbReference>
<dbReference type="Pfam" id="PF24324">
    <property type="entry name" value="MYND_ZMYND11_ZMYD8"/>
    <property type="match status" value="1"/>
</dbReference>
<keyword evidence="20" id="KW-1185">Reference proteome</keyword>
<keyword evidence="9" id="KW-0805">Transcription regulation</keyword>
<dbReference type="PANTHER" id="PTHR46379:SF1">
    <property type="entry name" value="ZINC FINGER MYND DOMAIN-CONTAINING PROTEIN 11"/>
    <property type="match status" value="1"/>
</dbReference>
<dbReference type="SMART" id="SM00293">
    <property type="entry name" value="PWWP"/>
    <property type="match status" value="1"/>
</dbReference>
<dbReference type="InterPro" id="IPR013083">
    <property type="entry name" value="Znf_RING/FYVE/PHD"/>
</dbReference>
<dbReference type="Gene3D" id="1.20.920.10">
    <property type="entry name" value="Bromodomain-like"/>
    <property type="match status" value="1"/>
</dbReference>
<protein>
    <submittedName>
        <fullName evidence="21">Zinc finger MYND domain-containing protein 11-like isoform X1</fullName>
    </submittedName>
</protein>
<dbReference type="InterPro" id="IPR001487">
    <property type="entry name" value="Bromodomain"/>
</dbReference>
<keyword evidence="6 14" id="KW-0863">Zinc-finger</keyword>
<dbReference type="Gene3D" id="2.30.30.140">
    <property type="match status" value="1"/>
</dbReference>
<dbReference type="InterPro" id="IPR002893">
    <property type="entry name" value="Znf_MYND"/>
</dbReference>
<dbReference type="Pfam" id="PF00855">
    <property type="entry name" value="PWWP"/>
    <property type="match status" value="1"/>
</dbReference>
<dbReference type="GO" id="GO:0009966">
    <property type="term" value="P:regulation of signal transduction"/>
    <property type="evidence" value="ECO:0007669"/>
    <property type="project" value="TreeGrafter"/>
</dbReference>
<feature type="domain" description="Bromo" evidence="16">
    <location>
        <begin position="191"/>
        <end position="238"/>
    </location>
</feature>
<dbReference type="InterPro" id="IPR000313">
    <property type="entry name" value="PWWP_dom"/>
</dbReference>
<evidence type="ECO:0000256" key="15">
    <source>
        <dbReference type="SAM" id="MobiDB-lite"/>
    </source>
</evidence>
<evidence type="ECO:0000256" key="14">
    <source>
        <dbReference type="PROSITE-ProRule" id="PRU00134"/>
    </source>
</evidence>
<feature type="domain" description="PWWP" evidence="17">
    <location>
        <begin position="281"/>
        <end position="332"/>
    </location>
</feature>
<dbReference type="SUPFAM" id="SSF47370">
    <property type="entry name" value="Bromodomain"/>
    <property type="match status" value="1"/>
</dbReference>
<feature type="region of interest" description="Disordered" evidence="15">
    <location>
        <begin position="359"/>
        <end position="407"/>
    </location>
</feature>
<evidence type="ECO:0000256" key="7">
    <source>
        <dbReference type="ARBA" id="ARBA00022833"/>
    </source>
</evidence>
<evidence type="ECO:0000256" key="9">
    <source>
        <dbReference type="ARBA" id="ARBA00023015"/>
    </source>
</evidence>
<keyword evidence="10 13" id="KW-0103">Bromodomain</keyword>
<feature type="region of interest" description="Disordered" evidence="15">
    <location>
        <begin position="422"/>
        <end position="516"/>
    </location>
</feature>
<evidence type="ECO:0000256" key="5">
    <source>
        <dbReference type="ARBA" id="ARBA00022723"/>
    </source>
</evidence>
<dbReference type="GO" id="GO:0008270">
    <property type="term" value="F:zinc ion binding"/>
    <property type="evidence" value="ECO:0007669"/>
    <property type="project" value="UniProtKB-KW"/>
</dbReference>
<dbReference type="InterPro" id="IPR047269">
    <property type="entry name" value="ZMY11"/>
</dbReference>
<dbReference type="Gene3D" id="3.30.40.10">
    <property type="entry name" value="Zinc/RING finger domain, C3HC4 (zinc finger)"/>
    <property type="match status" value="1"/>
</dbReference>
<feature type="compositionally biased region" description="Acidic residues" evidence="15">
    <location>
        <begin position="386"/>
        <end position="398"/>
    </location>
</feature>
<dbReference type="GO" id="GO:0005694">
    <property type="term" value="C:chromosome"/>
    <property type="evidence" value="ECO:0007669"/>
    <property type="project" value="UniProtKB-SubCell"/>
</dbReference>
<proteinExistence type="predicted"/>
<gene>
    <name evidence="21" type="primary">LOC111113236</name>
</gene>
<dbReference type="GeneID" id="111113236"/>
<dbReference type="GO" id="GO:0005634">
    <property type="term" value="C:nucleus"/>
    <property type="evidence" value="ECO:0007669"/>
    <property type="project" value="UniProtKB-SubCell"/>
</dbReference>
<dbReference type="Proteomes" id="UP000694844">
    <property type="component" value="Chromosome 9"/>
</dbReference>
<reference evidence="21" key="1">
    <citation type="submission" date="2025-08" db="UniProtKB">
        <authorList>
            <consortium name="RefSeq"/>
        </authorList>
    </citation>
    <scope>IDENTIFICATION</scope>
    <source>
        <tissue evidence="21">Whole sample</tissue>
    </source>
</reference>
<dbReference type="Pfam" id="PF21524">
    <property type="entry name" value="SAMD1_WH"/>
    <property type="match status" value="1"/>
</dbReference>
<dbReference type="PANTHER" id="PTHR46379">
    <property type="entry name" value="ZINC FINGER MYND DOMAIN-CONTAINING"/>
    <property type="match status" value="1"/>
</dbReference>
<dbReference type="SUPFAM" id="SSF57903">
    <property type="entry name" value="FYVE/PHD zinc finger"/>
    <property type="match status" value="1"/>
</dbReference>
<evidence type="ECO:0000256" key="1">
    <source>
        <dbReference type="ARBA" id="ARBA00004123"/>
    </source>
</evidence>
<evidence type="ECO:0000259" key="17">
    <source>
        <dbReference type="PROSITE" id="PS50812"/>
    </source>
</evidence>
<evidence type="ECO:0000256" key="3">
    <source>
        <dbReference type="ARBA" id="ARBA00022454"/>
    </source>
</evidence>
<dbReference type="AlphaFoldDB" id="A0A8B8BUR1"/>
<keyword evidence="5" id="KW-0479">Metal-binding</keyword>
<dbReference type="InterPro" id="IPR011011">
    <property type="entry name" value="Znf_FYVE_PHD"/>
</dbReference>
<evidence type="ECO:0000256" key="12">
    <source>
        <dbReference type="ARBA" id="ARBA00023242"/>
    </source>
</evidence>
<accession>A0A8B8BUR1</accession>
<dbReference type="InterPro" id="IPR048589">
    <property type="entry name" value="SAMD1-like_WH"/>
</dbReference>
<dbReference type="RefSeq" id="XP_022307040.1">
    <property type="nucleotide sequence ID" value="XM_022451332.1"/>
</dbReference>
<evidence type="ECO:0000256" key="11">
    <source>
        <dbReference type="ARBA" id="ARBA00023163"/>
    </source>
</evidence>
<dbReference type="SUPFAM" id="SSF144232">
    <property type="entry name" value="HIT/MYND zinc finger-like"/>
    <property type="match status" value="1"/>
</dbReference>
<organism evidence="20 21">
    <name type="scientific">Crassostrea virginica</name>
    <name type="common">Eastern oyster</name>
    <dbReference type="NCBI Taxonomy" id="6565"/>
    <lineage>
        <taxon>Eukaryota</taxon>
        <taxon>Metazoa</taxon>
        <taxon>Spiralia</taxon>
        <taxon>Lophotrochozoa</taxon>
        <taxon>Mollusca</taxon>
        <taxon>Bivalvia</taxon>
        <taxon>Autobranchia</taxon>
        <taxon>Pteriomorphia</taxon>
        <taxon>Ostreida</taxon>
        <taxon>Ostreoidea</taxon>
        <taxon>Ostreidae</taxon>
        <taxon>Crassostrea</taxon>
    </lineage>
</organism>
<dbReference type="Pfam" id="PF00439">
    <property type="entry name" value="Bromodomain"/>
    <property type="match status" value="1"/>
</dbReference>
<dbReference type="PROSITE" id="PS01360">
    <property type="entry name" value="ZF_MYND_1"/>
    <property type="match status" value="1"/>
</dbReference>
<dbReference type="KEGG" id="cvn:111113236"/>